<evidence type="ECO:0000313" key="2">
    <source>
        <dbReference type="EnsemblMetazoa" id="CJA09622.1"/>
    </source>
</evidence>
<dbReference type="InterPro" id="IPR012337">
    <property type="entry name" value="RNaseH-like_sf"/>
</dbReference>
<dbReference type="PANTHER" id="PTHR22716:SF1">
    <property type="entry name" value="ETS CLASS TRANSCRIPTION FACTOR-RELATED"/>
    <property type="match status" value="1"/>
</dbReference>
<keyword evidence="3" id="KW-1185">Reference proteome</keyword>
<proteinExistence type="predicted"/>
<dbReference type="GO" id="GO:0040027">
    <property type="term" value="P:negative regulation of vulval development"/>
    <property type="evidence" value="ECO:0007669"/>
    <property type="project" value="InterPro"/>
</dbReference>
<organism evidence="2 3">
    <name type="scientific">Caenorhabditis japonica</name>
    <dbReference type="NCBI Taxonomy" id="281687"/>
    <lineage>
        <taxon>Eukaryota</taxon>
        <taxon>Metazoa</taxon>
        <taxon>Ecdysozoa</taxon>
        <taxon>Nematoda</taxon>
        <taxon>Chromadorea</taxon>
        <taxon>Rhabditida</taxon>
        <taxon>Rhabditina</taxon>
        <taxon>Rhabditomorpha</taxon>
        <taxon>Rhabditoidea</taxon>
        <taxon>Rhabditidae</taxon>
        <taxon>Peloderinae</taxon>
        <taxon>Caenorhabditis</taxon>
    </lineage>
</organism>
<accession>A0A8R1DSD4</accession>
<feature type="domain" description="Lin-15A/B-like" evidence="1">
    <location>
        <begin position="711"/>
        <end position="830"/>
    </location>
</feature>
<name>A0A8R1DSD4_CAEJA</name>
<dbReference type="InterPro" id="IPR040129">
    <property type="entry name" value="Lin-15B-like"/>
</dbReference>
<protein>
    <recommendedName>
        <fullName evidence="1">Lin-15A/B-like domain-containing protein</fullName>
    </recommendedName>
</protein>
<dbReference type="Proteomes" id="UP000005237">
    <property type="component" value="Unassembled WGS sequence"/>
</dbReference>
<dbReference type="EnsemblMetazoa" id="CJA09622.1">
    <property type="protein sequence ID" value="CJA09622.1"/>
    <property type="gene ID" value="WBGene00128826"/>
</dbReference>
<feature type="domain" description="Lin-15A/B-like" evidence="1">
    <location>
        <begin position="1477"/>
        <end position="1597"/>
    </location>
</feature>
<dbReference type="PANTHER" id="PTHR22716">
    <property type="entry name" value="ETS CLASS TRANSCRIPTION FACTOR-RELATED-RELATED"/>
    <property type="match status" value="1"/>
</dbReference>
<reference evidence="3" key="1">
    <citation type="submission" date="2010-08" db="EMBL/GenBank/DDBJ databases">
        <authorList>
            <consortium name="Caenorhabditis japonica Sequencing Consortium"/>
            <person name="Wilson R.K."/>
        </authorList>
    </citation>
    <scope>NUCLEOTIDE SEQUENCE [LARGE SCALE GENOMIC DNA]</scope>
    <source>
        <strain evidence="3">DF5081</strain>
    </source>
</reference>
<reference evidence="2" key="2">
    <citation type="submission" date="2022-06" db="UniProtKB">
        <authorList>
            <consortium name="EnsemblMetazoa"/>
        </authorList>
    </citation>
    <scope>IDENTIFICATION</scope>
    <source>
        <strain evidence="2">DF5081</strain>
    </source>
</reference>
<dbReference type="Pfam" id="PF25375">
    <property type="entry name" value="Lin-15B"/>
    <property type="match status" value="2"/>
</dbReference>
<evidence type="ECO:0000259" key="1">
    <source>
        <dbReference type="Pfam" id="PF25375"/>
    </source>
</evidence>
<dbReference type="SUPFAM" id="SSF53098">
    <property type="entry name" value="Ribonuclease H-like"/>
    <property type="match status" value="2"/>
</dbReference>
<evidence type="ECO:0000313" key="3">
    <source>
        <dbReference type="Proteomes" id="UP000005237"/>
    </source>
</evidence>
<dbReference type="InterPro" id="IPR057432">
    <property type="entry name" value="Lin-15A/B-like_dom"/>
</dbReference>
<sequence length="1721" mass="198875">MEPGPSNRQDTLPEDHGARTTDLLARFIVSQGIPYESVKDGPLQDLIQHLKPKYQMPPNEAIMRNAVKIDRRDRLTLQYIKQMSVTFDVTEKADGKKFLVFSVHVMPNTNHRKQIVYLRSLENTVIDELMIHDTIRDAVNNDRIIITNVICPNEEFEAIFQTNCISRHKFVCFNYHVGRFANSILRIEDCVEKLEKLRDFVKEIKADRHLLYEFQRIDAELIIQTIRHSVYKDQHTYPKIANIVIPNEQKAQLFNVKNHVTKHFICFNHIITIFVDNVLKIEEFSERLEQLRKFVRLLRNNRDIYNDFKRTQLARNSDYDLPPTNPKAPWRTTAAFLQKCIYHYEIFVQIAKRHNLPNNFSHEAFLQLIFFDRILQQCLKYVKYLSGPFSSISQVIPAITSLKNYISSNSMGYPFEKQIRSTFVSVFEKVVSGDLGKYYEMATLLDPRFGYQMDLYSEAIWMEIESKVINEFVSKNDTEETLDETAKEKRKSVITREMQDYKIHCLGNRLRENENPINWWVTRQTLMSKLAIMAREFFVCPPVAIDANNFFGKTGKFSRLCETYQAKQLENCLMVAGYQQEFRGIGARFDATYKYEPSVEFTRLLDDSKEGISVKRARLDATVNNSSLGQEQKPSTIDDNNFETEKKPNIVEDKIIKIENESEHEDEDGWAGFVDKYVPTTSADVPSIRGEDVEKVCHSNPKSSRPRPPRKRNCAICGKKEKGMYIKDVTVIIERLVVTLAAVHRREINMDGARALFAKNRITVCRIHFVESCVAILQILKINRYESIANLPDDAFVGMMPSVEAISGRQFKPTELRNILTLFAVNYNELATARIDPVNDKTTCVACGEQGNTSEMVRSPENAYEWAQWMNSLGIQFFDLHDSLNDSFLCREHFPPNAFGKTGRLLTGMLPVMDKFDLTNEAEVDSVDNFEELTEISRKRHRCSKWDAEEAEETKDSSDHLLAKFFVSQGIPYEAVNHHAFRTLFKDLRPDYTPPTSEILKSKVGALSWKRSNLFIGIAEISVTFDVVGMENDDDEKFLVFSAHFFDDERKCRRNHVFLSMLGNCQIDDKTIMNCILSTINPDGTQQFCRIKNLVSPNRKIAQLFSTADGSMTKNFICFNHYISLFVDDILQIEEFAKALSMIRKYVRQIRDDSKLLVKFKRMQASMNNDILLPVIPRGNWQSVATFLAQFIASYESLIRFSGRYQLRIRISDMIFQQLVCLHKILELCRQQTENLGSPFSSISQVIPAVVSMKKFIFNLSGYYPFVATIRRMFANVFQNVTTGEVKLQYDMATLLDPRFGYRDDLYSELIWLDIERKLINGHAESSSSDGTDQIDDRKLLMSQVRAYRRYCWEGRPAETESPLDWWDVRGEELARLSPIARQFFSCPPASTDAEYFFGNRGKFSHLCQKYSGFELDDYLTVAGGEQEFQGKCSKSDGSEISKTPQELYPWNAVGTSSDIPNGFIDSSNETPSISERRHCALCGKLVASRFTKTVRNDVNRLFIALGAVYQDELEPDEAQQLFNTDRIEICRVHFVKSCDAFFERLQISGFNELSELNVSDFSENVQIISDIFRIRLNATNVHNYMSAFTEKYYNFPEERRARARPDEYDAGRTIDWLAKFMVTHGMAYESVREPTFQNLLRHLNPDISIPAPAEIEEVIGKMSGRIDQIISPGQKEVSVTFDVFGDEDDDDKYLVFSVHFFLDVEVRKNMVYLAKMEHNQ</sequence>